<keyword evidence="4" id="KW-0411">Iron-sulfur</keyword>
<comment type="similarity">
    <text evidence="6">Belongs to the bacterial ring-hydroxylating dioxygenase ferredoxin component family.</text>
</comment>
<dbReference type="Proteomes" id="UP000466586">
    <property type="component" value="Unassembled WGS sequence"/>
</dbReference>
<dbReference type="GO" id="GO:0051537">
    <property type="term" value="F:2 iron, 2 sulfur cluster binding"/>
    <property type="evidence" value="ECO:0007669"/>
    <property type="project" value="UniProtKB-KW"/>
</dbReference>
<evidence type="ECO:0000259" key="7">
    <source>
        <dbReference type="PROSITE" id="PS51296"/>
    </source>
</evidence>
<dbReference type="SUPFAM" id="SSF50022">
    <property type="entry name" value="ISP domain"/>
    <property type="match status" value="1"/>
</dbReference>
<dbReference type="Pfam" id="PF00355">
    <property type="entry name" value="Rieske"/>
    <property type="match status" value="1"/>
</dbReference>
<evidence type="ECO:0000313" key="9">
    <source>
        <dbReference type="Proteomes" id="UP000466586"/>
    </source>
</evidence>
<comment type="caution">
    <text evidence="8">The sequence shown here is derived from an EMBL/GenBank/DDBJ whole genome shotgun (WGS) entry which is preliminary data.</text>
</comment>
<evidence type="ECO:0000256" key="4">
    <source>
        <dbReference type="ARBA" id="ARBA00023014"/>
    </source>
</evidence>
<dbReference type="PANTHER" id="PTHR21496">
    <property type="entry name" value="FERREDOXIN-RELATED"/>
    <property type="match status" value="1"/>
</dbReference>
<dbReference type="Gene3D" id="2.102.10.10">
    <property type="entry name" value="Rieske [2Fe-2S] iron-sulphur domain"/>
    <property type="match status" value="1"/>
</dbReference>
<dbReference type="InterPro" id="IPR017941">
    <property type="entry name" value="Rieske_2Fe-2S"/>
</dbReference>
<comment type="cofactor">
    <cofactor evidence="5">
        <name>[2Fe-2S] cluster</name>
        <dbReference type="ChEBI" id="CHEBI:190135"/>
    </cofactor>
</comment>
<reference evidence="8 9" key="1">
    <citation type="submission" date="2019-11" db="EMBL/GenBank/DDBJ databases">
        <title>Pedobacter sp. HMF7647 Genome sequencing and assembly.</title>
        <authorList>
            <person name="Kang H."/>
            <person name="Kim H."/>
            <person name="Joh K."/>
        </authorList>
    </citation>
    <scope>NUCLEOTIDE SEQUENCE [LARGE SCALE GENOMIC DNA]</scope>
    <source>
        <strain evidence="8 9">HMF7647</strain>
    </source>
</reference>
<dbReference type="GO" id="GO:0046872">
    <property type="term" value="F:metal ion binding"/>
    <property type="evidence" value="ECO:0007669"/>
    <property type="project" value="UniProtKB-KW"/>
</dbReference>
<evidence type="ECO:0000256" key="6">
    <source>
        <dbReference type="ARBA" id="ARBA00038001"/>
    </source>
</evidence>
<keyword evidence="1" id="KW-0001">2Fe-2S</keyword>
<evidence type="ECO:0000256" key="2">
    <source>
        <dbReference type="ARBA" id="ARBA00022723"/>
    </source>
</evidence>
<dbReference type="CDD" id="cd03467">
    <property type="entry name" value="Rieske"/>
    <property type="match status" value="1"/>
</dbReference>
<organism evidence="8 9">
    <name type="scientific">Hufsiella arboris</name>
    <dbReference type="NCBI Taxonomy" id="2695275"/>
    <lineage>
        <taxon>Bacteria</taxon>
        <taxon>Pseudomonadati</taxon>
        <taxon>Bacteroidota</taxon>
        <taxon>Sphingobacteriia</taxon>
        <taxon>Sphingobacteriales</taxon>
        <taxon>Sphingobacteriaceae</taxon>
        <taxon>Hufsiella</taxon>
    </lineage>
</organism>
<protein>
    <submittedName>
        <fullName evidence="8">Rieske 2Fe-2S domain-containing protein</fullName>
    </submittedName>
</protein>
<keyword evidence="2" id="KW-0479">Metal-binding</keyword>
<evidence type="ECO:0000256" key="3">
    <source>
        <dbReference type="ARBA" id="ARBA00023004"/>
    </source>
</evidence>
<evidence type="ECO:0000256" key="1">
    <source>
        <dbReference type="ARBA" id="ARBA00022714"/>
    </source>
</evidence>
<dbReference type="EMBL" id="WVHT01000002">
    <property type="protein sequence ID" value="MXV50630.1"/>
    <property type="molecule type" value="Genomic_DNA"/>
</dbReference>
<accession>A0A7K1Y879</accession>
<name>A0A7K1Y879_9SPHI</name>
<dbReference type="InterPro" id="IPR036922">
    <property type="entry name" value="Rieske_2Fe-2S_sf"/>
</dbReference>
<keyword evidence="3" id="KW-0408">Iron</keyword>
<gene>
    <name evidence="8" type="ORF">GS399_06565</name>
</gene>
<proteinExistence type="inferred from homology"/>
<dbReference type="PROSITE" id="PS51296">
    <property type="entry name" value="RIESKE"/>
    <property type="match status" value="1"/>
</dbReference>
<evidence type="ECO:0000256" key="5">
    <source>
        <dbReference type="ARBA" id="ARBA00034078"/>
    </source>
</evidence>
<dbReference type="PANTHER" id="PTHR21496:SF0">
    <property type="entry name" value="RIESKE DOMAIN-CONTAINING PROTEIN"/>
    <property type="match status" value="1"/>
</dbReference>
<keyword evidence="9" id="KW-1185">Reference proteome</keyword>
<feature type="domain" description="Rieske" evidence="7">
    <location>
        <begin position="4"/>
        <end position="99"/>
    </location>
</feature>
<dbReference type="RefSeq" id="WP_160843790.1">
    <property type="nucleotide sequence ID" value="NZ_WVHT01000002.1"/>
</dbReference>
<sequence length="114" mass="12871">MKDVKIYGPDILQANDFVESLKAAGRHICVIKTDGQFYATQPKCPHAGARLSEGWCENKKLVCPYHRYQYDLETGRGAVGQGDYITIYPVEIKPDGVYVKLPEAFGFIKKLFKI</sequence>
<evidence type="ECO:0000313" key="8">
    <source>
        <dbReference type="EMBL" id="MXV50630.1"/>
    </source>
</evidence>
<dbReference type="AlphaFoldDB" id="A0A7K1Y879"/>